<gene>
    <name evidence="22" type="primary">ykoU</name>
    <name evidence="22" type="ORF">TR69_WS6001001493</name>
</gene>
<name>A0A136LWA5_9BACT</name>
<dbReference type="Pfam" id="PF01068">
    <property type="entry name" value="DNA_ligase_A_M"/>
    <property type="match status" value="1"/>
</dbReference>
<dbReference type="Gene3D" id="3.30.1490.70">
    <property type="match status" value="1"/>
</dbReference>
<dbReference type="GO" id="GO:0006281">
    <property type="term" value="P:DNA repair"/>
    <property type="evidence" value="ECO:0007669"/>
    <property type="project" value="UniProtKB-KW"/>
</dbReference>
<evidence type="ECO:0000256" key="11">
    <source>
        <dbReference type="ARBA" id="ARBA00022839"/>
    </source>
</evidence>
<keyword evidence="14" id="KW-0238">DNA-binding</keyword>
<evidence type="ECO:0000256" key="5">
    <source>
        <dbReference type="ARBA" id="ARBA00022695"/>
    </source>
</evidence>
<evidence type="ECO:0000256" key="14">
    <source>
        <dbReference type="ARBA" id="ARBA00023125"/>
    </source>
</evidence>
<evidence type="ECO:0000313" key="23">
    <source>
        <dbReference type="Proteomes" id="UP000070457"/>
    </source>
</evidence>
<dbReference type="CDD" id="cd07971">
    <property type="entry name" value="OBF_DNA_ligase_LigD"/>
    <property type="match status" value="1"/>
</dbReference>
<evidence type="ECO:0000256" key="6">
    <source>
        <dbReference type="ARBA" id="ARBA00022722"/>
    </source>
</evidence>
<dbReference type="GO" id="GO:0003887">
    <property type="term" value="F:DNA-directed DNA polymerase activity"/>
    <property type="evidence" value="ECO:0007669"/>
    <property type="project" value="UniProtKB-KW"/>
</dbReference>
<evidence type="ECO:0000256" key="3">
    <source>
        <dbReference type="ARBA" id="ARBA00022598"/>
    </source>
</evidence>
<keyword evidence="17" id="KW-0464">Manganese</keyword>
<evidence type="ECO:0000256" key="20">
    <source>
        <dbReference type="ARBA" id="ARBA00034003"/>
    </source>
</evidence>
<evidence type="ECO:0000256" key="12">
    <source>
        <dbReference type="ARBA" id="ARBA00022840"/>
    </source>
</evidence>
<dbReference type="InterPro" id="IPR012309">
    <property type="entry name" value="DNA_ligase_ATP-dep_C"/>
</dbReference>
<evidence type="ECO:0000256" key="19">
    <source>
        <dbReference type="ARBA" id="ARBA00029943"/>
    </source>
</evidence>
<dbReference type="Gene3D" id="3.30.470.30">
    <property type="entry name" value="DNA ligase/mRNA capping enzyme"/>
    <property type="match status" value="1"/>
</dbReference>
<dbReference type="GO" id="GO:0003910">
    <property type="term" value="F:DNA ligase (ATP) activity"/>
    <property type="evidence" value="ECO:0007669"/>
    <property type="project" value="UniProtKB-EC"/>
</dbReference>
<keyword evidence="11" id="KW-0269">Exonuclease</keyword>
<keyword evidence="8" id="KW-0547">Nucleotide-binding</keyword>
<evidence type="ECO:0000256" key="2">
    <source>
        <dbReference type="ARBA" id="ARBA00012727"/>
    </source>
</evidence>
<keyword evidence="12" id="KW-0067">ATP-binding</keyword>
<dbReference type="GO" id="GO:0004527">
    <property type="term" value="F:exonuclease activity"/>
    <property type="evidence" value="ECO:0007669"/>
    <property type="project" value="UniProtKB-KW"/>
</dbReference>
<keyword evidence="3 22" id="KW-0436">Ligase</keyword>
<evidence type="ECO:0000256" key="18">
    <source>
        <dbReference type="ARBA" id="ARBA00023268"/>
    </source>
</evidence>
<dbReference type="NCBIfam" id="TIGR02778">
    <property type="entry name" value="ligD_pol"/>
    <property type="match status" value="1"/>
</dbReference>
<dbReference type="GO" id="GO:0006310">
    <property type="term" value="P:DNA recombination"/>
    <property type="evidence" value="ECO:0007669"/>
    <property type="project" value="UniProtKB-KW"/>
</dbReference>
<dbReference type="InterPro" id="IPR052171">
    <property type="entry name" value="NHEJ_LigD"/>
</dbReference>
<keyword evidence="7" id="KW-0479">Metal-binding</keyword>
<dbReference type="Proteomes" id="UP000070457">
    <property type="component" value="Unassembled WGS sequence"/>
</dbReference>
<dbReference type="CDD" id="cd07906">
    <property type="entry name" value="Adenylation_DNA_ligase_LigD_LigC"/>
    <property type="match status" value="1"/>
</dbReference>
<reference evidence="22 23" key="1">
    <citation type="submission" date="2015-02" db="EMBL/GenBank/DDBJ databases">
        <title>Improved understanding of the partial-nitritation anammox process through 23 genomes representing the majority of the microbial community.</title>
        <authorList>
            <person name="Speth D.R."/>
            <person name="In T Zandt M."/>
            <person name="Guerrero Cruz S."/>
            <person name="Jetten M.S."/>
            <person name="Dutilh B.E."/>
        </authorList>
    </citation>
    <scope>NUCLEOTIDE SEQUENCE [LARGE SCALE GENOMIC DNA]</scope>
    <source>
        <strain evidence="22">OLB20</strain>
    </source>
</reference>
<dbReference type="SUPFAM" id="SSF50249">
    <property type="entry name" value="Nucleic acid-binding proteins"/>
    <property type="match status" value="1"/>
</dbReference>
<dbReference type="EC" id="6.5.1.1" evidence="2"/>
<feature type="domain" description="ATP-dependent DNA ligase family profile" evidence="21">
    <location>
        <begin position="126"/>
        <end position="249"/>
    </location>
</feature>
<dbReference type="Pfam" id="PF04679">
    <property type="entry name" value="DNA_ligase_A_C"/>
    <property type="match status" value="1"/>
</dbReference>
<dbReference type="AlphaFoldDB" id="A0A136LWA5"/>
<keyword evidence="10" id="KW-0378">Hydrolase</keyword>
<evidence type="ECO:0000313" key="22">
    <source>
        <dbReference type="EMBL" id="KXK25887.1"/>
    </source>
</evidence>
<dbReference type="GO" id="GO:0005524">
    <property type="term" value="F:ATP binding"/>
    <property type="evidence" value="ECO:0007669"/>
    <property type="project" value="UniProtKB-KW"/>
</dbReference>
<comment type="caution">
    <text evidence="22">The sequence shown here is derived from an EMBL/GenBank/DDBJ whole genome shotgun (WGS) entry which is preliminary data.</text>
</comment>
<dbReference type="InterPro" id="IPR014145">
    <property type="entry name" value="LigD_pol_dom"/>
</dbReference>
<evidence type="ECO:0000259" key="21">
    <source>
        <dbReference type="PROSITE" id="PS50160"/>
    </source>
</evidence>
<dbReference type="GO" id="GO:0003677">
    <property type="term" value="F:DNA binding"/>
    <property type="evidence" value="ECO:0007669"/>
    <property type="project" value="UniProtKB-KW"/>
</dbReference>
<keyword evidence="5" id="KW-0548">Nucleotidyltransferase</keyword>
<evidence type="ECO:0000256" key="15">
    <source>
        <dbReference type="ARBA" id="ARBA00023172"/>
    </source>
</evidence>
<evidence type="ECO:0000256" key="16">
    <source>
        <dbReference type="ARBA" id="ARBA00023204"/>
    </source>
</evidence>
<keyword evidence="9" id="KW-0227">DNA damage</keyword>
<dbReference type="NCBIfam" id="TIGR02776">
    <property type="entry name" value="NHEJ_ligase_prk"/>
    <property type="match status" value="1"/>
</dbReference>
<protein>
    <recommendedName>
        <fullName evidence="2">DNA ligase (ATP)</fullName>
        <ecNumber evidence="2">6.5.1.1</ecNumber>
    </recommendedName>
    <alternativeName>
        <fullName evidence="19">NHEJ DNA polymerase</fullName>
    </alternativeName>
</protein>
<dbReference type="NCBIfam" id="TIGR02779">
    <property type="entry name" value="NHEJ_ligase_lig"/>
    <property type="match status" value="1"/>
</dbReference>
<keyword evidence="13" id="KW-0239">DNA-directed DNA polymerase</keyword>
<evidence type="ECO:0000256" key="7">
    <source>
        <dbReference type="ARBA" id="ARBA00022723"/>
    </source>
</evidence>
<dbReference type="InterPro" id="IPR012310">
    <property type="entry name" value="DNA_ligase_ATP-dep_cent"/>
</dbReference>
<dbReference type="STRING" id="1617426.TR69_WS6001001493"/>
<evidence type="ECO:0000256" key="8">
    <source>
        <dbReference type="ARBA" id="ARBA00022741"/>
    </source>
</evidence>
<keyword evidence="6" id="KW-0540">Nuclease</keyword>
<dbReference type="PANTHER" id="PTHR42705:SF3">
    <property type="entry name" value="ATP-DEPENDENT DNA LIGASE"/>
    <property type="match status" value="1"/>
</dbReference>
<dbReference type="Gene3D" id="2.40.50.140">
    <property type="entry name" value="Nucleic acid-binding proteins"/>
    <property type="match status" value="1"/>
</dbReference>
<proteinExistence type="predicted"/>
<dbReference type="GO" id="GO:0046872">
    <property type="term" value="F:metal ion binding"/>
    <property type="evidence" value="ECO:0007669"/>
    <property type="project" value="UniProtKB-KW"/>
</dbReference>
<keyword evidence="4" id="KW-0808">Transferase</keyword>
<evidence type="ECO:0000256" key="9">
    <source>
        <dbReference type="ARBA" id="ARBA00022763"/>
    </source>
</evidence>
<dbReference type="InterPro" id="IPR014146">
    <property type="entry name" value="LigD_ligase_dom"/>
</dbReference>
<dbReference type="PATRIC" id="fig|1617426.3.peg.1470"/>
<organism evidence="22 23">
    <name type="scientific">candidate division WS6 bacterium OLB20</name>
    <dbReference type="NCBI Taxonomy" id="1617426"/>
    <lineage>
        <taxon>Bacteria</taxon>
        <taxon>Candidatus Dojkabacteria</taxon>
    </lineage>
</organism>
<dbReference type="SUPFAM" id="SSF56091">
    <property type="entry name" value="DNA ligase/mRNA capping enzyme, catalytic domain"/>
    <property type="match status" value="1"/>
</dbReference>
<comment type="catalytic activity">
    <reaction evidence="20">
        <text>ATP + (deoxyribonucleotide)n-3'-hydroxyl + 5'-phospho-(deoxyribonucleotide)m = (deoxyribonucleotide)n+m + AMP + diphosphate.</text>
        <dbReference type="EC" id="6.5.1.1"/>
    </reaction>
</comment>
<sequence length="628" mass="70279">MREADPAAVEEVKRELAKLKLPDFRSKSMSPMLASVTDEPFSSKDWLFEIKYDGYRMLAVTGDEAKLLSRNGKDYSAKFPGIMKELRQMSFNAVLDGEAVVQDEQGRTDFGALKRYLSGGEGEALLYVFDILSFEGDDLTGIPLEDRKAAIERLLGDGYVRYAGHINGQGEQLFEQAENHNLEGIIAKRADSKYTPGERSRDWLKVRAEQELTAVIVGFTLQKGREDAIGSLALAQTDGSQLHYLGRVGTGFSAAEAHELYSKLQSIARKTPPVSDPPREEVIWVTPKLWCSITYTELTSDGRIRHGVYHGLRDKPSEGKAKAQLVLRTDGEDVTVTHPEKLIYPGPGYSKSDVAAYFKRIAPFILPHLKDRPISMHRFPGGVEQPGFFHKDLEHHPDYIQTYTVHSSSAGRDMRYLLIQDEASLLYAANLGAIELHPWHSRKGSINKPDWVILDLDPHGVTWEDVITAATVSREVLDMLGIKSCVKTSGFTGMHIGIPLGAQYTYEQALGFMKLLQRIVFDRLPDLTAIVRNPDKRKNRIYLDILQNARGQTIVAPYSLRPGADAPVSTPLEWDEVRPAVKPSDFTLATAPDRFEQKGDLWKPMLGKGINLADVLKRLEREFDVSEV</sequence>
<dbReference type="Pfam" id="PF21686">
    <property type="entry name" value="LigD_Prim-Pol"/>
    <property type="match status" value="1"/>
</dbReference>
<evidence type="ECO:0000256" key="4">
    <source>
        <dbReference type="ARBA" id="ARBA00022679"/>
    </source>
</evidence>
<dbReference type="EMBL" id="JYNZ01000006">
    <property type="protein sequence ID" value="KXK25887.1"/>
    <property type="molecule type" value="Genomic_DNA"/>
</dbReference>
<dbReference type="InterPro" id="IPR012340">
    <property type="entry name" value="NA-bd_OB-fold"/>
</dbReference>
<comment type="cofactor">
    <cofactor evidence="1">
        <name>Mn(2+)</name>
        <dbReference type="ChEBI" id="CHEBI:29035"/>
    </cofactor>
</comment>
<keyword evidence="16" id="KW-0234">DNA repair</keyword>
<evidence type="ECO:0000256" key="13">
    <source>
        <dbReference type="ARBA" id="ARBA00022932"/>
    </source>
</evidence>
<dbReference type="PANTHER" id="PTHR42705">
    <property type="entry name" value="BIFUNCTIONAL NON-HOMOLOGOUS END JOINING PROTEIN LIGD"/>
    <property type="match status" value="1"/>
</dbReference>
<evidence type="ECO:0000256" key="17">
    <source>
        <dbReference type="ARBA" id="ARBA00023211"/>
    </source>
</evidence>
<dbReference type="Gene3D" id="3.90.920.10">
    <property type="entry name" value="DNA primase, PRIM domain"/>
    <property type="match status" value="1"/>
</dbReference>
<accession>A0A136LWA5</accession>
<keyword evidence="18" id="KW-0511">Multifunctional enzyme</keyword>
<evidence type="ECO:0000256" key="1">
    <source>
        <dbReference type="ARBA" id="ARBA00001936"/>
    </source>
</evidence>
<evidence type="ECO:0000256" key="10">
    <source>
        <dbReference type="ARBA" id="ARBA00022801"/>
    </source>
</evidence>
<keyword evidence="15" id="KW-0233">DNA recombination</keyword>
<dbReference type="PROSITE" id="PS50160">
    <property type="entry name" value="DNA_LIGASE_A3"/>
    <property type="match status" value="1"/>
</dbReference>
<dbReference type="InterPro" id="IPR014143">
    <property type="entry name" value="NHEJ_ligase_prk"/>
</dbReference>